<dbReference type="EMBL" id="JZBS01000464">
    <property type="protein sequence ID" value="KKK26309.1"/>
    <property type="molecule type" value="Genomic_DNA"/>
</dbReference>
<dbReference type="SUPFAM" id="SSF53335">
    <property type="entry name" value="S-adenosyl-L-methionine-dependent methyltransferases"/>
    <property type="match status" value="1"/>
</dbReference>
<dbReference type="PANTHER" id="PTHR44942:SF10">
    <property type="entry name" value="METHYLTRANSFERASE TYPE 11 DOMAIN-CONTAINING PROTEIN"/>
    <property type="match status" value="1"/>
</dbReference>
<evidence type="ECO:0000313" key="4">
    <source>
        <dbReference type="Proteomes" id="UP000034291"/>
    </source>
</evidence>
<accession>A0A0F8V3I9</accession>
<dbReference type="InterPro" id="IPR029063">
    <property type="entry name" value="SAM-dependent_MTases_sf"/>
</dbReference>
<dbReference type="InterPro" id="IPR013216">
    <property type="entry name" value="Methyltransf_11"/>
</dbReference>
<dbReference type="PANTHER" id="PTHR44942">
    <property type="entry name" value="METHYLTRANSF_11 DOMAIN-CONTAINING PROTEIN"/>
    <property type="match status" value="1"/>
</dbReference>
<dbReference type="OrthoDB" id="10027013at2759"/>
<feature type="domain" description="Methyltransferase type 11" evidence="2">
    <location>
        <begin position="58"/>
        <end position="159"/>
    </location>
</feature>
<organism evidence="3 4">
    <name type="scientific">Aspergillus rambellii</name>
    <dbReference type="NCBI Taxonomy" id="308745"/>
    <lineage>
        <taxon>Eukaryota</taxon>
        <taxon>Fungi</taxon>
        <taxon>Dikarya</taxon>
        <taxon>Ascomycota</taxon>
        <taxon>Pezizomycotina</taxon>
        <taxon>Eurotiomycetes</taxon>
        <taxon>Eurotiomycetidae</taxon>
        <taxon>Eurotiales</taxon>
        <taxon>Aspergillaceae</taxon>
        <taxon>Aspergillus</taxon>
        <taxon>Aspergillus subgen. Nidulantes</taxon>
    </lineage>
</organism>
<dbReference type="CDD" id="cd02440">
    <property type="entry name" value="AdoMet_MTases"/>
    <property type="match status" value="1"/>
</dbReference>
<comment type="caution">
    <text evidence="3">The sequence shown here is derived from an EMBL/GenBank/DDBJ whole genome shotgun (WGS) entry which is preliminary data.</text>
</comment>
<evidence type="ECO:0000259" key="2">
    <source>
        <dbReference type="Pfam" id="PF08241"/>
    </source>
</evidence>
<dbReference type="Proteomes" id="UP000034291">
    <property type="component" value="Unassembled WGS sequence"/>
</dbReference>
<dbReference type="Gene3D" id="3.40.50.150">
    <property type="entry name" value="Vaccinia Virus protein VP39"/>
    <property type="match status" value="1"/>
</dbReference>
<dbReference type="InterPro" id="IPR051052">
    <property type="entry name" value="Diverse_substrate_MTase"/>
</dbReference>
<dbReference type="STRING" id="308745.A0A0F8V3I9"/>
<evidence type="ECO:0000313" key="3">
    <source>
        <dbReference type="EMBL" id="KKK26309.1"/>
    </source>
</evidence>
<evidence type="ECO:0000256" key="1">
    <source>
        <dbReference type="SAM" id="MobiDB-lite"/>
    </source>
</evidence>
<dbReference type="AlphaFoldDB" id="A0A0F8V3I9"/>
<reference evidence="3 4" key="1">
    <citation type="submission" date="2015-02" db="EMBL/GenBank/DDBJ databases">
        <title>Draft Genome Sequences of Two Closely-Related Aflatoxigenic Aspergillus Species Obtained from the Cote d'Ivoire.</title>
        <authorList>
            <person name="Moore G.G."/>
            <person name="Beltz S.B."/>
            <person name="Mack B.M."/>
        </authorList>
    </citation>
    <scope>NUCLEOTIDE SEQUENCE [LARGE SCALE GENOMIC DNA]</scope>
    <source>
        <strain evidence="3 4">SRRC1468</strain>
    </source>
</reference>
<protein>
    <recommendedName>
        <fullName evidence="2">Methyltransferase type 11 domain-containing protein</fullName>
    </recommendedName>
</protein>
<proteinExistence type="predicted"/>
<feature type="region of interest" description="Disordered" evidence="1">
    <location>
        <begin position="1"/>
        <end position="20"/>
    </location>
</feature>
<dbReference type="Pfam" id="PF08241">
    <property type="entry name" value="Methyltransf_11"/>
    <property type="match status" value="1"/>
</dbReference>
<gene>
    <name evidence="3" type="ORF">ARAM_001562</name>
</gene>
<keyword evidence="4" id="KW-1185">Reference proteome</keyword>
<sequence>MTSPGPDSSRPSNETTFSSYNQTQGKIYALNRRNYHPSVYHTILDRHVSTGGQFGTLLDVGCGPGTATVRLAREFLHAIGLDPSEGMIATARSLECITSMSEPVRFEISTAEDLGSTLSPPVGDSSVDLIVAANAAHWFDIPRFWERAGRMLKPGGTVALWTSGEIRIHPSMPNAVAIQAAMDEIEEQELKPFFLPGNLLTRDCYTSLPLPWDLDQPIPCFDRSSFFRKDWGLSDSFFLGNSEVDLDTFEKMMATASPVVRWRQAHPDDAGTERDVLKMFRGQTERLLREAGVQQGKEMVQGTARGALIMVKKSIGI</sequence>
<dbReference type="GO" id="GO:0008757">
    <property type="term" value="F:S-adenosylmethionine-dependent methyltransferase activity"/>
    <property type="evidence" value="ECO:0007669"/>
    <property type="project" value="InterPro"/>
</dbReference>
<name>A0A0F8V3I9_9EURO</name>